<keyword evidence="3" id="KW-1185">Reference proteome</keyword>
<dbReference type="InParanoid" id="A0A024GCS7"/>
<feature type="compositionally biased region" description="Polar residues" evidence="1">
    <location>
        <begin position="415"/>
        <end position="427"/>
    </location>
</feature>
<protein>
    <submittedName>
        <fullName evidence="2">Uncharacterized protein</fullName>
    </submittedName>
</protein>
<feature type="region of interest" description="Disordered" evidence="1">
    <location>
        <begin position="204"/>
        <end position="242"/>
    </location>
</feature>
<dbReference type="EMBL" id="CAIX01000062">
    <property type="protein sequence ID" value="CCI44137.1"/>
    <property type="molecule type" value="Genomic_DNA"/>
</dbReference>
<feature type="region of interest" description="Disordered" evidence="1">
    <location>
        <begin position="403"/>
        <end position="434"/>
    </location>
</feature>
<evidence type="ECO:0000256" key="1">
    <source>
        <dbReference type="SAM" id="MobiDB-lite"/>
    </source>
</evidence>
<gene>
    <name evidence="2" type="ORF">BN9_049210</name>
</gene>
<proteinExistence type="predicted"/>
<dbReference type="Proteomes" id="UP000053237">
    <property type="component" value="Unassembled WGS sequence"/>
</dbReference>
<feature type="compositionally biased region" description="Polar residues" evidence="1">
    <location>
        <begin position="220"/>
        <end position="229"/>
    </location>
</feature>
<sequence length="658" mass="73078">MRLGQIEQEEYDASSPAVQAHFHAVRVDEMLQNENLLAAEQEARLAAQRFEESAQSITDIKTIKALHLLARNYSQRADQIRTLFGETEAPTESKQLHELHVTLSHSNDEAKTSPDFEQHSTKIADYHVSEDNPALPEGDATHLLAASRHLSSSLGDSFCLLPSEVRAPMMNLTGTMIDGGLTLRAAAASRMRNQRLRLIENQNGRPVIQHPPSSDGIGTRATTTSTLSPSDDESSNAPSKPVEWKEIISQQKHEIFRLLSTIKSLSSENAKLLTKCEALSTVQDECKSTQHAMEQFKTEYGHKLSMIKKALEEWRRQKERDRIEVSPKNANTITPPRNDTFSNEEVVKLKQMLKNKDETLLKYEKWFRTLKEGAKAKQRNHRNGNTLTRQDIVAGPDFLGSRSSFTPSHFGDTESAPTQPDAVTSTHAKPPPHPSRRCLEWGNGTCNFEKPNQINLEHLNLKTQTMCKAEVAAAVKQIDWASPLGGKGAITSLSINHKNLLPEPVYPMKAYTRIDYPHCDDMYALFPPYGNGAIGAGGRRSIMDLIDSNSINVDIQATWEGPHEKRPACSMGGVSYAGFLQVEIYVEAQENSGGCKCHVLDGICQPHRCATGTVFAIVPQLMLPHVRVAAIKAMRRLSVRIARVITMGSIVLRNAIHA</sequence>
<comment type="caution">
    <text evidence="2">The sequence shown here is derived from an EMBL/GenBank/DDBJ whole genome shotgun (WGS) entry which is preliminary data.</text>
</comment>
<dbReference type="OrthoDB" id="77536at2759"/>
<organism evidence="2 3">
    <name type="scientific">Albugo candida</name>
    <dbReference type="NCBI Taxonomy" id="65357"/>
    <lineage>
        <taxon>Eukaryota</taxon>
        <taxon>Sar</taxon>
        <taxon>Stramenopiles</taxon>
        <taxon>Oomycota</taxon>
        <taxon>Peronosporomycetes</taxon>
        <taxon>Albuginales</taxon>
        <taxon>Albuginaceae</taxon>
        <taxon>Albugo</taxon>
    </lineage>
</organism>
<accession>A0A024GCS7</accession>
<reference evidence="2 3" key="1">
    <citation type="submission" date="2012-05" db="EMBL/GenBank/DDBJ databases">
        <title>Recombination and specialization in a pathogen metapopulation.</title>
        <authorList>
            <person name="Gardiner A."/>
            <person name="Kemen E."/>
            <person name="Schultz-Larsen T."/>
            <person name="MacLean D."/>
            <person name="Van Oosterhout C."/>
            <person name="Jones J.D.G."/>
        </authorList>
    </citation>
    <scope>NUCLEOTIDE SEQUENCE [LARGE SCALE GENOMIC DNA]</scope>
    <source>
        <strain evidence="2 3">Ac Nc2</strain>
    </source>
</reference>
<dbReference type="AlphaFoldDB" id="A0A024GCS7"/>
<name>A0A024GCS7_9STRA</name>
<evidence type="ECO:0000313" key="3">
    <source>
        <dbReference type="Proteomes" id="UP000053237"/>
    </source>
</evidence>
<evidence type="ECO:0000313" key="2">
    <source>
        <dbReference type="EMBL" id="CCI44137.1"/>
    </source>
</evidence>